<dbReference type="InterPro" id="IPR041893">
    <property type="entry name" value="ArdA_dom3"/>
</dbReference>
<name>A0ABR7FDY2_9FIRM</name>
<dbReference type="InterPro" id="IPR041895">
    <property type="entry name" value="ArdA_dom1"/>
</dbReference>
<gene>
    <name evidence="1" type="ORF">H8S76_10180</name>
</gene>
<accession>A0ABR7FDY2</accession>
<dbReference type="Proteomes" id="UP000654573">
    <property type="component" value="Unassembled WGS sequence"/>
</dbReference>
<dbReference type="RefSeq" id="WP_103732361.1">
    <property type="nucleotide sequence ID" value="NZ_JACOOU010000003.1"/>
</dbReference>
<sequence length="165" mass="19528">MEEMRVYIANLGKYSEGELVGDWFMPPVDYDEMAERIGLNDRYEEYAIHDYELPFEIDEYTPIEEVNRLCAMVEELDYPLNEVIDDLLCQFCSIEELHDHKDDIIQYPGCDDMVDVAYHLIDECEALGEIPDRLKHYIDYEAFARDLDLEGCFVETRYGVFECLY</sequence>
<reference evidence="1 2" key="1">
    <citation type="submission" date="2020-08" db="EMBL/GenBank/DDBJ databases">
        <title>Genome public.</title>
        <authorList>
            <person name="Liu C."/>
            <person name="Sun Q."/>
        </authorList>
    </citation>
    <scope>NUCLEOTIDE SEQUENCE [LARGE SCALE GENOMIC DNA]</scope>
    <source>
        <strain evidence="1 2">NSJ-34</strain>
    </source>
</reference>
<dbReference type="InterPro" id="IPR009899">
    <property type="entry name" value="ArdA"/>
</dbReference>
<evidence type="ECO:0000313" key="2">
    <source>
        <dbReference type="Proteomes" id="UP000654573"/>
    </source>
</evidence>
<dbReference type="Gene3D" id="1.10.10.1190">
    <property type="entry name" value="Antirestriction protein ArdA, domain 3"/>
    <property type="match status" value="1"/>
</dbReference>
<organism evidence="1 2">
    <name type="scientific">Blautia celeris</name>
    <dbReference type="NCBI Taxonomy" id="2763026"/>
    <lineage>
        <taxon>Bacteria</taxon>
        <taxon>Bacillati</taxon>
        <taxon>Bacillota</taxon>
        <taxon>Clostridia</taxon>
        <taxon>Lachnospirales</taxon>
        <taxon>Lachnospiraceae</taxon>
        <taxon>Blautia</taxon>
    </lineage>
</organism>
<dbReference type="Gene3D" id="3.10.20.480">
    <property type="entry name" value="Antirestriction protein ArdA, domain 1"/>
    <property type="match status" value="1"/>
</dbReference>
<comment type="caution">
    <text evidence="1">The sequence shown here is derived from an EMBL/GenBank/DDBJ whole genome shotgun (WGS) entry which is preliminary data.</text>
</comment>
<dbReference type="InterPro" id="IPR041896">
    <property type="entry name" value="ArdA_dom2"/>
</dbReference>
<dbReference type="EMBL" id="JACOOU010000003">
    <property type="protein sequence ID" value="MBC5672616.1"/>
    <property type="molecule type" value="Genomic_DNA"/>
</dbReference>
<dbReference type="Pfam" id="PF07275">
    <property type="entry name" value="ArdA"/>
    <property type="match status" value="1"/>
</dbReference>
<proteinExistence type="predicted"/>
<dbReference type="Gene3D" id="1.10.8.560">
    <property type="entry name" value="Antirestriction protein ArdA, domain 2"/>
    <property type="match status" value="1"/>
</dbReference>
<evidence type="ECO:0000313" key="1">
    <source>
        <dbReference type="EMBL" id="MBC5672616.1"/>
    </source>
</evidence>
<protein>
    <submittedName>
        <fullName evidence="1">Antirestriction protein ArdA</fullName>
    </submittedName>
</protein>
<keyword evidence="2" id="KW-1185">Reference proteome</keyword>